<organism evidence="5 6">
    <name type="scientific">Pelagibacterium halotolerans (strain DSM 22347 / JCM 15775 / CGMCC 1.7692 / B2)</name>
    <dbReference type="NCBI Taxonomy" id="1082931"/>
    <lineage>
        <taxon>Bacteria</taxon>
        <taxon>Pseudomonadati</taxon>
        <taxon>Pseudomonadota</taxon>
        <taxon>Alphaproteobacteria</taxon>
        <taxon>Hyphomicrobiales</taxon>
        <taxon>Devosiaceae</taxon>
        <taxon>Pelagibacterium</taxon>
    </lineage>
</organism>
<dbReference type="NCBIfam" id="TIGR04380">
    <property type="entry name" value="myo_inos_iolG"/>
    <property type="match status" value="1"/>
</dbReference>
<evidence type="ECO:0000313" key="6">
    <source>
        <dbReference type="Proteomes" id="UP000008850"/>
    </source>
</evidence>
<name>G4R8N6_PELHB</name>
<dbReference type="Pfam" id="PF02894">
    <property type="entry name" value="GFO_IDH_MocA_C"/>
    <property type="match status" value="1"/>
</dbReference>
<dbReference type="InterPro" id="IPR036291">
    <property type="entry name" value="NAD(P)-bd_dom_sf"/>
</dbReference>
<dbReference type="SUPFAM" id="SSF51735">
    <property type="entry name" value="NAD(P)-binding Rossmann-fold domains"/>
    <property type="match status" value="1"/>
</dbReference>
<dbReference type="PANTHER" id="PTHR42840:SF3">
    <property type="entry name" value="BINDING ROSSMANN FOLD OXIDOREDUCTASE, PUTATIVE (AFU_ORTHOLOGUE AFUA_2G10240)-RELATED"/>
    <property type="match status" value="1"/>
</dbReference>
<proteinExistence type="inferred from homology"/>
<dbReference type="InterPro" id="IPR030827">
    <property type="entry name" value="Myo_inos_IolG"/>
</dbReference>
<feature type="domain" description="Gfo/Idh/MocA-like oxidoreductase N-terminal" evidence="3">
    <location>
        <begin position="65"/>
        <end position="182"/>
    </location>
</feature>
<gene>
    <name evidence="5" type="ordered locus">KKY_277</name>
</gene>
<dbReference type="Pfam" id="PF01408">
    <property type="entry name" value="GFO_IDH_MocA"/>
    <property type="match status" value="1"/>
</dbReference>
<dbReference type="HOGENOM" id="CLU_023194_0_3_5"/>
<evidence type="ECO:0000259" key="3">
    <source>
        <dbReference type="Pfam" id="PF01408"/>
    </source>
</evidence>
<dbReference type="KEGG" id="phl:KKY_277"/>
<keyword evidence="2" id="KW-0560">Oxidoreductase</keyword>
<dbReference type="InterPro" id="IPR000683">
    <property type="entry name" value="Gfo/Idh/MocA-like_OxRdtase_N"/>
</dbReference>
<dbReference type="Gene3D" id="3.40.50.720">
    <property type="entry name" value="NAD(P)-binding Rossmann-like Domain"/>
    <property type="match status" value="1"/>
</dbReference>
<protein>
    <submittedName>
        <fullName evidence="5">Myo-inositol 2-dehydrogenase</fullName>
    </submittedName>
</protein>
<dbReference type="SUPFAM" id="SSF55347">
    <property type="entry name" value="Glyceraldehyde-3-phosphate dehydrogenase-like, C-terminal domain"/>
    <property type="match status" value="1"/>
</dbReference>
<evidence type="ECO:0000256" key="2">
    <source>
        <dbReference type="ARBA" id="ARBA00023002"/>
    </source>
</evidence>
<evidence type="ECO:0000313" key="5">
    <source>
        <dbReference type="EMBL" id="AEQ50322.1"/>
    </source>
</evidence>
<dbReference type="GO" id="GO:0016491">
    <property type="term" value="F:oxidoreductase activity"/>
    <property type="evidence" value="ECO:0007669"/>
    <property type="project" value="UniProtKB-KW"/>
</dbReference>
<feature type="domain" description="Gfo/Idh/MocA-like oxidoreductase C-terminal" evidence="4">
    <location>
        <begin position="195"/>
        <end position="392"/>
    </location>
</feature>
<dbReference type="Proteomes" id="UP000008850">
    <property type="component" value="Chromosome"/>
</dbReference>
<dbReference type="PATRIC" id="fig|1082931.4.peg.278"/>
<dbReference type="eggNOG" id="COG0673">
    <property type="taxonomic scope" value="Bacteria"/>
</dbReference>
<dbReference type="InterPro" id="IPR004104">
    <property type="entry name" value="Gfo/Idh/MocA-like_OxRdtase_C"/>
</dbReference>
<accession>G4R8N6</accession>
<dbReference type="Gene3D" id="3.30.360.10">
    <property type="entry name" value="Dihydrodipicolinate Reductase, domain 2"/>
    <property type="match status" value="1"/>
</dbReference>
<dbReference type="AlphaFoldDB" id="G4R8N6"/>
<keyword evidence="6" id="KW-1185">Reference proteome</keyword>
<dbReference type="EMBL" id="CP003075">
    <property type="protein sequence ID" value="AEQ50322.1"/>
    <property type="molecule type" value="Genomic_DNA"/>
</dbReference>
<comment type="similarity">
    <text evidence="1">Belongs to the Gfo/Idh/MocA family.</text>
</comment>
<reference evidence="5 6" key="1">
    <citation type="journal article" date="2012" name="J. Bacteriol.">
        <title>Complete genome sequence of Pelagibacterium halotolerans B2T.</title>
        <authorList>
            <person name="Huo Y.Y."/>
            <person name="Cheng H."/>
            <person name="Han X.F."/>
            <person name="Jiang X.W."/>
            <person name="Sun C."/>
            <person name="Zhang X.Q."/>
            <person name="Zhu X.F."/>
            <person name="Liu Y.F."/>
            <person name="Li P.F."/>
            <person name="Ni P.X."/>
            <person name="Wu M."/>
        </authorList>
    </citation>
    <scope>NUCLEOTIDE SEQUENCE [LARGE SCALE GENOMIC DNA]</scope>
    <source>
        <strain evidence="6">DSM 22347 / JCM 15775 / CGMCC 1.7692 / B2</strain>
    </source>
</reference>
<dbReference type="STRING" id="1082931.KKY_277"/>
<dbReference type="GO" id="GO:0000166">
    <property type="term" value="F:nucleotide binding"/>
    <property type="evidence" value="ECO:0007669"/>
    <property type="project" value="InterPro"/>
</dbReference>
<evidence type="ECO:0000256" key="1">
    <source>
        <dbReference type="ARBA" id="ARBA00010928"/>
    </source>
</evidence>
<evidence type="ECO:0000259" key="4">
    <source>
        <dbReference type="Pfam" id="PF02894"/>
    </source>
</evidence>
<dbReference type="GO" id="GO:0005737">
    <property type="term" value="C:cytoplasm"/>
    <property type="evidence" value="ECO:0007669"/>
    <property type="project" value="TreeGrafter"/>
</dbReference>
<dbReference type="PANTHER" id="PTHR42840">
    <property type="entry name" value="NAD(P)-BINDING ROSSMANN-FOLD SUPERFAMILY PROTEIN-RELATED"/>
    <property type="match status" value="1"/>
</dbReference>
<sequence>MKHQFRKSVNSEYMFHFGDCIPPEGEAKRQLCQCCAITRSTSLKSIAFTANVARVGCAFREDFMLRFGILGAGRIGNVHARAIASSGRARVGYIADAMPDAAQKLAAVVGAKTGSVEEIIAASDVDAILIATPTDTHADLIEQAARAGKAILCEKPVSLSVERIRACLQVVEKAGVPLMIGFHRRYDPNFAALEKRLRSGEIGEPEIITITCRDPSAPPVSYIERSGGLYRDMMIHDFDMARFLLGDEEPVTVHALGGVLTDPEIGKAGDIDTASVQMQTASGRIVVITNSRRATYGHDQRIEVHGSKGLLRAANIHDTTVEMANQVGWTQDKIPFSFVERYQAAYTAEIEKFLDFLEKGEAPRASGHDGLMAQKLAEAASESLKTGQVVAVK</sequence>
<dbReference type="GO" id="GO:0006740">
    <property type="term" value="P:NADPH regeneration"/>
    <property type="evidence" value="ECO:0007669"/>
    <property type="project" value="TreeGrafter"/>
</dbReference>